<keyword evidence="1" id="KW-1133">Transmembrane helix</keyword>
<dbReference type="RefSeq" id="WP_100379265.1">
    <property type="nucleotide sequence ID" value="NZ_CBCSBW010000002.1"/>
</dbReference>
<proteinExistence type="predicted"/>
<comment type="caution">
    <text evidence="2">The sequence shown here is derived from an EMBL/GenBank/DDBJ whole genome shotgun (WGS) entry which is preliminary data.</text>
</comment>
<keyword evidence="1" id="KW-0812">Transmembrane</keyword>
<gene>
    <name evidence="2" type="ORF">B0G85_0905</name>
</gene>
<feature type="transmembrane region" description="Helical" evidence="1">
    <location>
        <begin position="37"/>
        <end position="60"/>
    </location>
</feature>
<name>A0A2M8VR31_9BURK</name>
<evidence type="ECO:0000256" key="1">
    <source>
        <dbReference type="SAM" id="Phobius"/>
    </source>
</evidence>
<evidence type="ECO:0000313" key="3">
    <source>
        <dbReference type="Proteomes" id="UP000229366"/>
    </source>
</evidence>
<dbReference type="OrthoDB" id="9126747at2"/>
<sequence length="395" mass="43128">MNQIQSQSQTKEELRPQESEISLLDIVDFTQGAWKKLVTAAVFGLVLGLACWFFLVGYSAQLVLLNNNNNNNYALDIVSWRTVQKSLPNLASQAVEDDGLSGANLAQYLAMSDEAWWQKNVIPTYALSKADTKDLAAIGKDLDGAATTILSLTIDASGATKAEAIEAVKFVANFLRTGSAYLQLKGLINGYESDSVAQVAELNKRITTTQIELQYLSERAKNLDQLRTRFPQSGTANQQVVEAKDSGAKYLPISTQIVAVNSDINASKESLERTKKRLSQISVLNRFLEQALPLMDQSQDGLVLAKQLLDLQESVLNKVGAGDDNALEVLQGLRSQLLTIQTRFTKSLESNTSPTAKKRGMIKAAAGGLAAAFFLMLLALLGQRVWLNVKSRSIK</sequence>
<dbReference type="EMBL" id="PGTX01000002">
    <property type="protein sequence ID" value="PJI79922.1"/>
    <property type="molecule type" value="Genomic_DNA"/>
</dbReference>
<dbReference type="Proteomes" id="UP000229366">
    <property type="component" value="Unassembled WGS sequence"/>
</dbReference>
<evidence type="ECO:0008006" key="4">
    <source>
        <dbReference type="Google" id="ProtNLM"/>
    </source>
</evidence>
<dbReference type="AlphaFoldDB" id="A0A2M8VR31"/>
<keyword evidence="3" id="KW-1185">Reference proteome</keyword>
<protein>
    <recommendedName>
        <fullName evidence="4">Polysaccharide chain length determinant N-terminal domain-containing protein</fullName>
    </recommendedName>
</protein>
<organism evidence="2 3">
    <name type="scientific">Polynucleobacter brandtiae</name>
    <dbReference type="NCBI Taxonomy" id="1938816"/>
    <lineage>
        <taxon>Bacteria</taxon>
        <taxon>Pseudomonadati</taxon>
        <taxon>Pseudomonadota</taxon>
        <taxon>Betaproteobacteria</taxon>
        <taxon>Burkholderiales</taxon>
        <taxon>Burkholderiaceae</taxon>
        <taxon>Polynucleobacter</taxon>
    </lineage>
</organism>
<accession>A0A2M8VR31</accession>
<keyword evidence="1" id="KW-0472">Membrane</keyword>
<feature type="transmembrane region" description="Helical" evidence="1">
    <location>
        <begin position="364"/>
        <end position="387"/>
    </location>
</feature>
<reference evidence="2 3" key="1">
    <citation type="submission" date="2017-11" db="EMBL/GenBank/DDBJ databases">
        <title>Genomic Encyclopedia of Type Strains, Phase III (KMG-III): the genomes of soil and plant-associated and newly described type strains.</title>
        <authorList>
            <person name="Whitman W."/>
        </authorList>
    </citation>
    <scope>NUCLEOTIDE SEQUENCE [LARGE SCALE GENOMIC DNA]</scope>
    <source>
        <strain evidence="2 3">UB-Domo-W1</strain>
    </source>
</reference>
<evidence type="ECO:0000313" key="2">
    <source>
        <dbReference type="EMBL" id="PJI79922.1"/>
    </source>
</evidence>